<evidence type="ECO:0000313" key="1">
    <source>
        <dbReference type="EMBL" id="MCD7457620.1"/>
    </source>
</evidence>
<name>A0ABS8SFQ1_DATST</name>
<reference evidence="1 2" key="1">
    <citation type="journal article" date="2021" name="BMC Genomics">
        <title>Datura genome reveals duplications of psychoactive alkaloid biosynthetic genes and high mutation rate following tissue culture.</title>
        <authorList>
            <person name="Rajewski A."/>
            <person name="Carter-House D."/>
            <person name="Stajich J."/>
            <person name="Litt A."/>
        </authorList>
    </citation>
    <scope>NUCLEOTIDE SEQUENCE [LARGE SCALE GENOMIC DNA]</scope>
    <source>
        <strain evidence="1">AR-01</strain>
    </source>
</reference>
<dbReference type="EMBL" id="JACEIK010000465">
    <property type="protein sequence ID" value="MCD7457620.1"/>
    <property type="molecule type" value="Genomic_DNA"/>
</dbReference>
<organism evidence="1 2">
    <name type="scientific">Datura stramonium</name>
    <name type="common">Jimsonweed</name>
    <name type="synonym">Common thornapple</name>
    <dbReference type="NCBI Taxonomy" id="4076"/>
    <lineage>
        <taxon>Eukaryota</taxon>
        <taxon>Viridiplantae</taxon>
        <taxon>Streptophyta</taxon>
        <taxon>Embryophyta</taxon>
        <taxon>Tracheophyta</taxon>
        <taxon>Spermatophyta</taxon>
        <taxon>Magnoliopsida</taxon>
        <taxon>eudicotyledons</taxon>
        <taxon>Gunneridae</taxon>
        <taxon>Pentapetalae</taxon>
        <taxon>asterids</taxon>
        <taxon>lamiids</taxon>
        <taxon>Solanales</taxon>
        <taxon>Solanaceae</taxon>
        <taxon>Solanoideae</taxon>
        <taxon>Datureae</taxon>
        <taxon>Datura</taxon>
    </lineage>
</organism>
<evidence type="ECO:0000313" key="2">
    <source>
        <dbReference type="Proteomes" id="UP000823775"/>
    </source>
</evidence>
<keyword evidence="2" id="KW-1185">Reference proteome</keyword>
<feature type="non-terminal residue" evidence="1">
    <location>
        <position position="66"/>
    </location>
</feature>
<gene>
    <name evidence="1" type="ORF">HAX54_035554</name>
</gene>
<sequence length="66" mass="7173">RRTPHGTGQADASRVASAAKVGHRACHFGITLLPRRVTMAPGMKAPRAWRYAQGWLPVFATSMCNP</sequence>
<comment type="caution">
    <text evidence="1">The sequence shown here is derived from an EMBL/GenBank/DDBJ whole genome shotgun (WGS) entry which is preliminary data.</text>
</comment>
<dbReference type="Proteomes" id="UP000823775">
    <property type="component" value="Unassembled WGS sequence"/>
</dbReference>
<feature type="non-terminal residue" evidence="1">
    <location>
        <position position="1"/>
    </location>
</feature>
<accession>A0ABS8SFQ1</accession>
<protein>
    <submittedName>
        <fullName evidence="1">Uncharacterized protein</fullName>
    </submittedName>
</protein>
<proteinExistence type="predicted"/>